<dbReference type="RefSeq" id="WP_013767064.1">
    <property type="nucleotide sequence ID" value="NC_015510.1"/>
</dbReference>
<dbReference type="Proteomes" id="UP000008461">
    <property type="component" value="Chromosome"/>
</dbReference>
<name>F4KWP3_HALH1</name>
<dbReference type="InterPro" id="IPR008928">
    <property type="entry name" value="6-hairpin_glycosidase_sf"/>
</dbReference>
<dbReference type="KEGG" id="hhy:Halhy_4691"/>
<reference key="2">
    <citation type="submission" date="2011-04" db="EMBL/GenBank/DDBJ databases">
        <title>Complete sequence of chromosome of Haliscomenobacter hydrossis DSM 1100.</title>
        <authorList>
            <consortium name="US DOE Joint Genome Institute (JGI-PGF)"/>
            <person name="Lucas S."/>
            <person name="Han J."/>
            <person name="Lapidus A."/>
            <person name="Bruce D."/>
            <person name="Goodwin L."/>
            <person name="Pitluck S."/>
            <person name="Peters L."/>
            <person name="Kyrpides N."/>
            <person name="Mavromatis K."/>
            <person name="Ivanova N."/>
            <person name="Ovchinnikova G."/>
            <person name="Pagani I."/>
            <person name="Daligault H."/>
            <person name="Detter J.C."/>
            <person name="Han C."/>
            <person name="Land M."/>
            <person name="Hauser L."/>
            <person name="Markowitz V."/>
            <person name="Cheng J.-F."/>
            <person name="Hugenholtz P."/>
            <person name="Woyke T."/>
            <person name="Wu D."/>
            <person name="Verbarg S."/>
            <person name="Frueling A."/>
            <person name="Brambilla E."/>
            <person name="Klenk H.-P."/>
            <person name="Eisen J.A."/>
        </authorList>
    </citation>
    <scope>NUCLEOTIDE SEQUENCE</scope>
    <source>
        <strain>DSM 1100</strain>
    </source>
</reference>
<dbReference type="EMBL" id="CP002691">
    <property type="protein sequence ID" value="AEE52526.1"/>
    <property type="molecule type" value="Genomic_DNA"/>
</dbReference>
<dbReference type="Gene3D" id="2.70.98.40">
    <property type="entry name" value="Glycoside hydrolase, family 65, N-terminal domain"/>
    <property type="match status" value="1"/>
</dbReference>
<dbReference type="PANTHER" id="PTHR11051">
    <property type="entry name" value="GLYCOSYL HYDROLASE-RELATED"/>
    <property type="match status" value="1"/>
</dbReference>
<dbReference type="InterPro" id="IPR037018">
    <property type="entry name" value="GH65_N"/>
</dbReference>
<evidence type="ECO:0000313" key="3">
    <source>
        <dbReference type="EMBL" id="AEE52526.1"/>
    </source>
</evidence>
<reference evidence="3 4" key="1">
    <citation type="journal article" date="2011" name="Stand. Genomic Sci.">
        <title>Complete genome sequence of Haliscomenobacter hydrossis type strain (O).</title>
        <authorList>
            <consortium name="US DOE Joint Genome Institute (JGI-PGF)"/>
            <person name="Daligault H."/>
            <person name="Lapidus A."/>
            <person name="Zeytun A."/>
            <person name="Nolan M."/>
            <person name="Lucas S."/>
            <person name="Del Rio T.G."/>
            <person name="Tice H."/>
            <person name="Cheng J.F."/>
            <person name="Tapia R."/>
            <person name="Han C."/>
            <person name="Goodwin L."/>
            <person name="Pitluck S."/>
            <person name="Liolios K."/>
            <person name="Pagani I."/>
            <person name="Ivanova N."/>
            <person name="Huntemann M."/>
            <person name="Mavromatis K."/>
            <person name="Mikhailova N."/>
            <person name="Pati A."/>
            <person name="Chen A."/>
            <person name="Palaniappan K."/>
            <person name="Land M."/>
            <person name="Hauser L."/>
            <person name="Brambilla E.M."/>
            <person name="Rohde M."/>
            <person name="Verbarg S."/>
            <person name="Goker M."/>
            <person name="Bristow J."/>
            <person name="Eisen J.A."/>
            <person name="Markowitz V."/>
            <person name="Hugenholtz P."/>
            <person name="Kyrpides N.C."/>
            <person name="Klenk H.P."/>
            <person name="Woyke T."/>
        </authorList>
    </citation>
    <scope>NUCLEOTIDE SEQUENCE [LARGE SCALE GENOMIC DNA]</scope>
    <source>
        <strain evidence="4">ATCC 27775 / DSM 1100 / LMG 10767 / O</strain>
    </source>
</reference>
<proteinExistence type="predicted"/>
<feature type="domain" description="Glycoside hydrolase family 65 N-terminal" evidence="2">
    <location>
        <begin position="46"/>
        <end position="258"/>
    </location>
</feature>
<accession>F4KWP3</accession>
<protein>
    <submittedName>
        <fullName evidence="3">Kojibiose phosphorylase</fullName>
        <ecNumber evidence="3">2.4.1.230</ecNumber>
    </submittedName>
</protein>
<dbReference type="InterPro" id="IPR005196">
    <property type="entry name" value="Glyco_hydro_65_N"/>
</dbReference>
<sequence length="681" mass="76052">MKRLALFFLCAAFGSKCPMGIAQNLSDSPWHVSAQNIDPSKYFGVTVANGMVGLVSSPEPMRVKDVVLNGVYDNYQRGRVSNILKTFNHINMNLDVDGRRIGRADISNYQQALDMQKASLATTFEVGDKLSVRHTLMSLRHLPFTAMSIIEIKAKKDVTITPMSVIEAPDHLSDVRNYYSEIDRPHVVIPLLTSVANSPSGKVKVAASTSFIFDEPHGQEPKIIHEDWDYNMHLAKFYKKLKAGETYRFTLVGSAVSSAHFQDPHNEAERLTIFAKLEGTARLLKRHEAEWGKLWESDIVIEGDLESQRAVRFAIYHLYSFAREGTAYSLSPMGLSGLGYNGHVFWDTELWMYPPVLMLQPAIARSLLDYRFERLEAAKRNAFSHGYKGAMYPWESSDDGSEDTPVWALTGPFQHHITGDIAWANWKYYQVTKDKLWLRDRGWPVIKAAAEFWASRVERNGPGKYDINNVIGANEWQENIDNNAFTNGMAITSLRIANQTAKELGLAPDPDWEHVAQNIPILKFPDGTTRENATYDGVTIKQADVNLLSFPLDIIKDEASIRKDLQYYEPRMAQDGPAMGQSVLAALYGRLGEAEKAYGMFKKSYQPNQVPPFGVLAETAGGNNPYFATGAGGMLQAILAGLGGLEITDQGIIQLKTKLPKAWKSLTLKGVGVEKKTFVVK</sequence>
<evidence type="ECO:0000259" key="2">
    <source>
        <dbReference type="Pfam" id="PF03636"/>
    </source>
</evidence>
<keyword evidence="4" id="KW-1185">Reference proteome</keyword>
<dbReference type="SUPFAM" id="SSF74650">
    <property type="entry name" value="Galactose mutarotase-like"/>
    <property type="match status" value="1"/>
</dbReference>
<dbReference type="GO" id="GO:0030246">
    <property type="term" value="F:carbohydrate binding"/>
    <property type="evidence" value="ECO:0007669"/>
    <property type="project" value="InterPro"/>
</dbReference>
<dbReference type="Gene3D" id="1.50.10.10">
    <property type="match status" value="1"/>
</dbReference>
<feature type="domain" description="Glycoside hydrolase family 65 central catalytic" evidence="1">
    <location>
        <begin position="312"/>
        <end position="505"/>
    </location>
</feature>
<gene>
    <name evidence="3" type="ordered locus">Halhy_4691</name>
</gene>
<dbReference type="HOGENOM" id="CLU_006285_4_2_10"/>
<dbReference type="Pfam" id="PF03632">
    <property type="entry name" value="Glyco_hydro_65m"/>
    <property type="match status" value="1"/>
</dbReference>
<dbReference type="InterPro" id="IPR012341">
    <property type="entry name" value="6hp_glycosidase-like_sf"/>
</dbReference>
<dbReference type="SUPFAM" id="SSF48208">
    <property type="entry name" value="Six-hairpin glycosidases"/>
    <property type="match status" value="1"/>
</dbReference>
<evidence type="ECO:0000259" key="1">
    <source>
        <dbReference type="Pfam" id="PF03632"/>
    </source>
</evidence>
<dbReference type="PANTHER" id="PTHR11051:SF8">
    <property type="entry name" value="PROTEIN-GLUCOSYLGALACTOSYLHYDROXYLYSINE GLUCOSIDASE"/>
    <property type="match status" value="1"/>
</dbReference>
<dbReference type="InterPro" id="IPR011013">
    <property type="entry name" value="Gal_mutarotase_sf_dom"/>
</dbReference>
<dbReference type="InterPro" id="IPR005195">
    <property type="entry name" value="Glyco_hydro_65_M"/>
</dbReference>
<dbReference type="STRING" id="760192.Halhy_4691"/>
<organism evidence="3 4">
    <name type="scientific">Haliscomenobacter hydrossis (strain ATCC 27775 / DSM 1100 / LMG 10767 / O)</name>
    <dbReference type="NCBI Taxonomy" id="760192"/>
    <lineage>
        <taxon>Bacteria</taxon>
        <taxon>Pseudomonadati</taxon>
        <taxon>Bacteroidota</taxon>
        <taxon>Saprospiria</taxon>
        <taxon>Saprospirales</taxon>
        <taxon>Haliscomenobacteraceae</taxon>
        <taxon>Haliscomenobacter</taxon>
    </lineage>
</organism>
<evidence type="ECO:0000313" key="4">
    <source>
        <dbReference type="Proteomes" id="UP000008461"/>
    </source>
</evidence>
<dbReference type="GO" id="GO:0005975">
    <property type="term" value="P:carbohydrate metabolic process"/>
    <property type="evidence" value="ECO:0007669"/>
    <property type="project" value="InterPro"/>
</dbReference>
<keyword evidence="3" id="KW-0328">Glycosyltransferase</keyword>
<dbReference type="GO" id="GO:0033831">
    <property type="term" value="F:kojibiose phosphorylase activity"/>
    <property type="evidence" value="ECO:0007669"/>
    <property type="project" value="UniProtKB-EC"/>
</dbReference>
<keyword evidence="3" id="KW-0808">Transferase</keyword>
<dbReference type="EC" id="2.4.1.230" evidence="3"/>
<dbReference type="AlphaFoldDB" id="F4KWP3"/>
<dbReference type="Pfam" id="PF03636">
    <property type="entry name" value="Glyco_hydro_65N"/>
    <property type="match status" value="1"/>
</dbReference>
<dbReference type="eggNOG" id="COG1554">
    <property type="taxonomic scope" value="Bacteria"/>
</dbReference>
<dbReference type="GO" id="GO:0004553">
    <property type="term" value="F:hydrolase activity, hydrolyzing O-glycosyl compounds"/>
    <property type="evidence" value="ECO:0007669"/>
    <property type="project" value="TreeGrafter"/>
</dbReference>